<evidence type="ECO:0000313" key="3">
    <source>
        <dbReference type="Proteomes" id="UP000054560"/>
    </source>
</evidence>
<feature type="compositionally biased region" description="Polar residues" evidence="1">
    <location>
        <begin position="130"/>
        <end position="139"/>
    </location>
</feature>
<name>A0A0L0GD91_9EUKA</name>
<accession>A0A0L0GD91</accession>
<reference evidence="2 3" key="1">
    <citation type="submission" date="2011-02" db="EMBL/GenBank/DDBJ databases">
        <title>The Genome Sequence of Sphaeroforma arctica JP610.</title>
        <authorList>
            <consortium name="The Broad Institute Genome Sequencing Platform"/>
            <person name="Russ C."/>
            <person name="Cuomo C."/>
            <person name="Young S.K."/>
            <person name="Zeng Q."/>
            <person name="Gargeya S."/>
            <person name="Alvarado L."/>
            <person name="Berlin A."/>
            <person name="Chapman S.B."/>
            <person name="Chen Z."/>
            <person name="Freedman E."/>
            <person name="Gellesch M."/>
            <person name="Goldberg J."/>
            <person name="Griggs A."/>
            <person name="Gujja S."/>
            <person name="Heilman E."/>
            <person name="Heiman D."/>
            <person name="Howarth C."/>
            <person name="Mehta T."/>
            <person name="Neiman D."/>
            <person name="Pearson M."/>
            <person name="Roberts A."/>
            <person name="Saif S."/>
            <person name="Shea T."/>
            <person name="Shenoy N."/>
            <person name="Sisk P."/>
            <person name="Stolte C."/>
            <person name="Sykes S."/>
            <person name="White J."/>
            <person name="Yandava C."/>
            <person name="Burger G."/>
            <person name="Gray M.W."/>
            <person name="Holland P.W.H."/>
            <person name="King N."/>
            <person name="Lang F.B.F."/>
            <person name="Roger A.J."/>
            <person name="Ruiz-Trillo I."/>
            <person name="Haas B."/>
            <person name="Nusbaum C."/>
            <person name="Birren B."/>
        </authorList>
    </citation>
    <scope>NUCLEOTIDE SEQUENCE [LARGE SCALE GENOMIC DNA]</scope>
    <source>
        <strain evidence="2 3">JP610</strain>
    </source>
</reference>
<proteinExistence type="predicted"/>
<gene>
    <name evidence="2" type="ORF">SARC_01002</name>
</gene>
<evidence type="ECO:0000256" key="1">
    <source>
        <dbReference type="SAM" id="MobiDB-lite"/>
    </source>
</evidence>
<dbReference type="GeneID" id="25901506"/>
<evidence type="ECO:0000313" key="2">
    <source>
        <dbReference type="EMBL" id="KNC86856.1"/>
    </source>
</evidence>
<keyword evidence="3" id="KW-1185">Reference proteome</keyword>
<sequence>MAINGDAWATATIESRHSERPATYNSVCNYKLVQIRMGRPPGPATILTVARTLRQYKARCRTGHSSPKQRRRLHVSAVNHRHHRAHDISHAVIIFEQHSQAVTTAVYRECDQNRPQRDTQPAQRPVTVMASGQGQSNSLGKEFPINRLTPNYSNEAPAPDNNYGGWESVAERE</sequence>
<dbReference type="AlphaFoldDB" id="A0A0L0GD91"/>
<protein>
    <submittedName>
        <fullName evidence="2">Uncharacterized protein</fullName>
    </submittedName>
</protein>
<dbReference type="RefSeq" id="XP_014160758.1">
    <property type="nucleotide sequence ID" value="XM_014305283.1"/>
</dbReference>
<dbReference type="Proteomes" id="UP000054560">
    <property type="component" value="Unassembled WGS sequence"/>
</dbReference>
<dbReference type="EMBL" id="KQ241632">
    <property type="protein sequence ID" value="KNC86856.1"/>
    <property type="molecule type" value="Genomic_DNA"/>
</dbReference>
<feature type="region of interest" description="Disordered" evidence="1">
    <location>
        <begin position="112"/>
        <end position="173"/>
    </location>
</feature>
<organism evidence="2 3">
    <name type="scientific">Sphaeroforma arctica JP610</name>
    <dbReference type="NCBI Taxonomy" id="667725"/>
    <lineage>
        <taxon>Eukaryota</taxon>
        <taxon>Ichthyosporea</taxon>
        <taxon>Ichthyophonida</taxon>
        <taxon>Sphaeroforma</taxon>
    </lineage>
</organism>